<name>A0A2S7KNC5_9FLAO</name>
<dbReference type="GO" id="GO:0009307">
    <property type="term" value="P:DNA restriction-modification system"/>
    <property type="evidence" value="ECO:0007669"/>
    <property type="project" value="UniProtKB-KW"/>
</dbReference>
<comment type="catalytic activity">
    <reaction evidence="5 8">
        <text>a 2'-deoxycytidine in DNA + S-adenosyl-L-methionine = a 5-methyl-2'-deoxycytidine in DNA + S-adenosyl-L-homocysteine + H(+)</text>
        <dbReference type="Rhea" id="RHEA:13681"/>
        <dbReference type="Rhea" id="RHEA-COMP:11369"/>
        <dbReference type="Rhea" id="RHEA-COMP:11370"/>
        <dbReference type="ChEBI" id="CHEBI:15378"/>
        <dbReference type="ChEBI" id="CHEBI:57856"/>
        <dbReference type="ChEBI" id="CHEBI:59789"/>
        <dbReference type="ChEBI" id="CHEBI:85452"/>
        <dbReference type="ChEBI" id="CHEBI:85454"/>
        <dbReference type="EC" id="2.1.1.37"/>
    </reaction>
</comment>
<dbReference type="GO" id="GO:0032259">
    <property type="term" value="P:methylation"/>
    <property type="evidence" value="ECO:0007669"/>
    <property type="project" value="UniProtKB-KW"/>
</dbReference>
<keyword evidence="4" id="KW-0680">Restriction system</keyword>
<dbReference type="PRINTS" id="PR00105">
    <property type="entry name" value="C5METTRFRASE"/>
</dbReference>
<comment type="similarity">
    <text evidence="6 7">Belongs to the class I-like SAM-binding methyltransferase superfamily. C5-methyltransferase family.</text>
</comment>
<evidence type="ECO:0000256" key="3">
    <source>
        <dbReference type="ARBA" id="ARBA00022691"/>
    </source>
</evidence>
<evidence type="ECO:0000313" key="10">
    <source>
        <dbReference type="Proteomes" id="UP000239800"/>
    </source>
</evidence>
<dbReference type="OrthoDB" id="32195at2"/>
<keyword evidence="1 6" id="KW-0489">Methyltransferase</keyword>
<dbReference type="Gene3D" id="3.40.50.150">
    <property type="entry name" value="Vaccinia Virus protein VP39"/>
    <property type="match status" value="1"/>
</dbReference>
<dbReference type="EC" id="2.1.1.37" evidence="8"/>
<evidence type="ECO:0000256" key="7">
    <source>
        <dbReference type="RuleBase" id="RU000416"/>
    </source>
</evidence>
<evidence type="ECO:0000313" key="9">
    <source>
        <dbReference type="EMBL" id="PQB04122.1"/>
    </source>
</evidence>
<evidence type="ECO:0000256" key="2">
    <source>
        <dbReference type="ARBA" id="ARBA00022679"/>
    </source>
</evidence>
<dbReference type="InterPro" id="IPR029063">
    <property type="entry name" value="SAM-dependent_MTases_sf"/>
</dbReference>
<evidence type="ECO:0000256" key="8">
    <source>
        <dbReference type="RuleBase" id="RU000417"/>
    </source>
</evidence>
<accession>A0A2S7KNC5</accession>
<protein>
    <recommendedName>
        <fullName evidence="8">Cytosine-specific methyltransferase</fullName>
        <ecNumber evidence="8">2.1.1.37</ecNumber>
    </recommendedName>
</protein>
<dbReference type="Pfam" id="PF00145">
    <property type="entry name" value="DNA_methylase"/>
    <property type="match status" value="2"/>
</dbReference>
<keyword evidence="10" id="KW-1185">Reference proteome</keyword>
<dbReference type="PROSITE" id="PS00095">
    <property type="entry name" value="C5_MTASE_2"/>
    <property type="match status" value="1"/>
</dbReference>
<dbReference type="SUPFAM" id="SSF53335">
    <property type="entry name" value="S-adenosyl-L-methionine-dependent methyltransferases"/>
    <property type="match status" value="1"/>
</dbReference>
<organism evidence="9 10">
    <name type="scientific">Aureitalea marina</name>
    <dbReference type="NCBI Taxonomy" id="930804"/>
    <lineage>
        <taxon>Bacteria</taxon>
        <taxon>Pseudomonadati</taxon>
        <taxon>Bacteroidota</taxon>
        <taxon>Flavobacteriia</taxon>
        <taxon>Flavobacteriales</taxon>
        <taxon>Flavobacteriaceae</taxon>
        <taxon>Aureitalea</taxon>
    </lineage>
</organism>
<dbReference type="InterPro" id="IPR001525">
    <property type="entry name" value="C5_MeTfrase"/>
</dbReference>
<gene>
    <name evidence="9" type="ORF">BST85_03800</name>
</gene>
<dbReference type="InterPro" id="IPR050390">
    <property type="entry name" value="C5-Methyltransferase"/>
</dbReference>
<feature type="active site" evidence="6">
    <location>
        <position position="136"/>
    </location>
</feature>
<dbReference type="EMBL" id="MQUB01000001">
    <property type="protein sequence ID" value="PQB04122.1"/>
    <property type="molecule type" value="Genomic_DNA"/>
</dbReference>
<sequence length="515" mass="58955">MKNKRRHIELFAGCGGMAVGMENAGFSLVFANEVSPMASNTFAHNILGVNIEEQPENVKWIHSKYDRSNYNKRLRENLLDPKLDENCELEFDANLGDLEGNLLVGDVRQLRRKLFDKNIFDPYNKSLDLISGGPPCQSFSLAGRRELGNYKNRLPLDFAEICEKLQPKVVLLENVKGILSAFNDGGEKHYAWFEVAKAFALIGYAPLCMLLNSKYFGVAQNRPRYIMIALRSDILNKLIGLRPNNTVLNKVSGFLQKASENTDQLTIKDLDYYDIERDLKLFDGHVLPLPITFEPNTWFTVKDAIDDLRKDQKGQKSPYVHSLHNELNSNSSIDYKILNHNERSHTEKVKNRFLFYQLLSSMNGLESQILLKVRNGERPTRELIKEAFNYLSLKLDGFDELFKTYSEFSRFILSIELTKKHSQRALISSLPSPAQLTIPDDMCHYSPFENRVLTVREMARIQSFPDWFVFKSKETTGGSNRSYEVPQYTQVGNAVPPLLAFHLGQHISSLLDQIE</sequence>
<proteinExistence type="inferred from homology"/>
<dbReference type="PANTHER" id="PTHR10629:SF52">
    <property type="entry name" value="DNA (CYTOSINE-5)-METHYLTRANSFERASE 1"/>
    <property type="match status" value="1"/>
</dbReference>
<evidence type="ECO:0000256" key="6">
    <source>
        <dbReference type="PROSITE-ProRule" id="PRU01016"/>
    </source>
</evidence>
<keyword evidence="3 6" id="KW-0949">S-adenosyl-L-methionine</keyword>
<evidence type="ECO:0000256" key="1">
    <source>
        <dbReference type="ARBA" id="ARBA00022603"/>
    </source>
</evidence>
<dbReference type="GO" id="GO:0003886">
    <property type="term" value="F:DNA (cytosine-5-)-methyltransferase activity"/>
    <property type="evidence" value="ECO:0007669"/>
    <property type="project" value="UniProtKB-EC"/>
</dbReference>
<evidence type="ECO:0000256" key="4">
    <source>
        <dbReference type="ARBA" id="ARBA00022747"/>
    </source>
</evidence>
<dbReference type="Proteomes" id="UP000239800">
    <property type="component" value="Unassembled WGS sequence"/>
</dbReference>
<dbReference type="AlphaFoldDB" id="A0A2S7KNC5"/>
<dbReference type="PROSITE" id="PS51679">
    <property type="entry name" value="SAM_MT_C5"/>
    <property type="match status" value="1"/>
</dbReference>
<dbReference type="InterPro" id="IPR018117">
    <property type="entry name" value="C5_DNA_meth_AS"/>
</dbReference>
<dbReference type="NCBIfam" id="TIGR00675">
    <property type="entry name" value="dcm"/>
    <property type="match status" value="1"/>
</dbReference>
<dbReference type="PANTHER" id="PTHR10629">
    <property type="entry name" value="CYTOSINE-SPECIFIC METHYLTRANSFERASE"/>
    <property type="match status" value="1"/>
</dbReference>
<dbReference type="PROSITE" id="PS00094">
    <property type="entry name" value="C5_MTASE_1"/>
    <property type="match status" value="1"/>
</dbReference>
<evidence type="ECO:0000256" key="5">
    <source>
        <dbReference type="ARBA" id="ARBA00047422"/>
    </source>
</evidence>
<keyword evidence="2 6" id="KW-0808">Transferase</keyword>
<dbReference type="Gene3D" id="3.90.120.10">
    <property type="entry name" value="DNA Methylase, subunit A, domain 2"/>
    <property type="match status" value="1"/>
</dbReference>
<comment type="caution">
    <text evidence="9">The sequence shown here is derived from an EMBL/GenBank/DDBJ whole genome shotgun (WGS) entry which is preliminary data.</text>
</comment>
<dbReference type="InterPro" id="IPR031303">
    <property type="entry name" value="C5_meth_CS"/>
</dbReference>
<dbReference type="RefSeq" id="WP_104812046.1">
    <property type="nucleotide sequence ID" value="NZ_MQUB01000001.1"/>
</dbReference>
<reference evidence="9 10" key="1">
    <citation type="submission" date="2016-11" db="EMBL/GenBank/DDBJ databases">
        <title>Trade-off between light-utilization and light-protection in marine flavobacteria.</title>
        <authorList>
            <person name="Kumagai Y."/>
        </authorList>
    </citation>
    <scope>NUCLEOTIDE SEQUENCE [LARGE SCALE GENOMIC DNA]</scope>
    <source>
        <strain evidence="9 10">NBRC 107741</strain>
    </source>
</reference>